<feature type="region of interest" description="Disordered" evidence="1">
    <location>
        <begin position="307"/>
        <end position="360"/>
    </location>
</feature>
<feature type="region of interest" description="Disordered" evidence="1">
    <location>
        <begin position="409"/>
        <end position="441"/>
    </location>
</feature>
<feature type="compositionally biased region" description="Polar residues" evidence="1">
    <location>
        <begin position="409"/>
        <end position="423"/>
    </location>
</feature>
<feature type="region of interest" description="Disordered" evidence="1">
    <location>
        <begin position="1"/>
        <end position="76"/>
    </location>
</feature>
<dbReference type="EMBL" id="CABFNO020001560">
    <property type="protein sequence ID" value="CAH0000996.1"/>
    <property type="molecule type" value="Genomic_DNA"/>
</dbReference>
<name>A0A9N9US98_9HYPO</name>
<feature type="compositionally biased region" description="Polar residues" evidence="1">
    <location>
        <begin position="350"/>
        <end position="360"/>
    </location>
</feature>
<dbReference type="AlphaFoldDB" id="A0A9N9US98"/>
<evidence type="ECO:0000256" key="1">
    <source>
        <dbReference type="SAM" id="MobiDB-lite"/>
    </source>
</evidence>
<evidence type="ECO:0000313" key="2">
    <source>
        <dbReference type="EMBL" id="CAH0000996.1"/>
    </source>
</evidence>
<feature type="region of interest" description="Disordered" evidence="1">
    <location>
        <begin position="241"/>
        <end position="276"/>
    </location>
</feature>
<sequence>MEPNPHGKKDHPSDPAPSAGPNLAGSQAMSRKRSNPQANAELTSVPADQPMANAETGNLGESAAKRPKGNRHSSFMWAGDEPHKGWKASYVAMTKCDFCSLSGRGVVHQCNDCKLTVCGECVGKGELEGDQVHNIKPGSLNWELPKKPKAKAPRHPLPPKPPGGKWTQDKGAKSRGGPSNGAPGLVGPLEQRPFGGTTAGPWATPLLVHGGEINHNGAQAPPFGQIVQPPAANFQFRYPYPIPPPVTLPQSTGPSSHSRNGNQQSSHARNGNQRRQDTPFKIESTDISHPRNGAARVVPTPLDLSYLQNNRSAPKSSNDLMAPQASNDQTARRPSNDLVAPRASDDQTARWPSNDLTTPRLSSDLTAISQANQINASFIEYIQRIQAKDPSRNPGVQLPSIDELFKTLQPQSQPASNTASNTLPDPVRPRQPREKPTSARPLAWGADLEAGDLHRLTQSEAAAFQAILGATYTAINMLSLHPVKSAARQWVCEQEQKIKDKGVNPFGL</sequence>
<feature type="compositionally biased region" description="Basic and acidic residues" evidence="1">
    <location>
        <begin position="1"/>
        <end position="13"/>
    </location>
</feature>
<reference evidence="2" key="1">
    <citation type="submission" date="2021-10" db="EMBL/GenBank/DDBJ databases">
        <authorList>
            <person name="Piombo E."/>
        </authorList>
    </citation>
    <scope>NUCLEOTIDE SEQUENCE</scope>
</reference>
<accession>A0A9N9US98</accession>
<feature type="compositionally biased region" description="Polar residues" evidence="1">
    <location>
        <begin position="248"/>
        <end position="273"/>
    </location>
</feature>
<keyword evidence="3" id="KW-1185">Reference proteome</keyword>
<feature type="compositionally biased region" description="Basic and acidic residues" evidence="1">
    <location>
        <begin position="427"/>
        <end position="437"/>
    </location>
</feature>
<feature type="compositionally biased region" description="Polar residues" evidence="1">
    <location>
        <begin position="24"/>
        <end position="42"/>
    </location>
</feature>
<feature type="region of interest" description="Disordered" evidence="1">
    <location>
        <begin position="132"/>
        <end position="203"/>
    </location>
</feature>
<comment type="caution">
    <text evidence="2">The sequence shown here is derived from an EMBL/GenBank/DDBJ whole genome shotgun (WGS) entry which is preliminary data.</text>
</comment>
<proteinExistence type="predicted"/>
<protein>
    <submittedName>
        <fullName evidence="2">Uncharacterized protein</fullName>
    </submittedName>
</protein>
<organism evidence="2 3">
    <name type="scientific">Clonostachys byssicola</name>
    <dbReference type="NCBI Taxonomy" id="160290"/>
    <lineage>
        <taxon>Eukaryota</taxon>
        <taxon>Fungi</taxon>
        <taxon>Dikarya</taxon>
        <taxon>Ascomycota</taxon>
        <taxon>Pezizomycotina</taxon>
        <taxon>Sordariomycetes</taxon>
        <taxon>Hypocreomycetidae</taxon>
        <taxon>Hypocreales</taxon>
        <taxon>Bionectriaceae</taxon>
        <taxon>Clonostachys</taxon>
    </lineage>
</organism>
<gene>
    <name evidence="2" type="ORF">CBYS24578_00001209</name>
</gene>
<dbReference type="OrthoDB" id="5145552at2759"/>
<dbReference type="Proteomes" id="UP000754883">
    <property type="component" value="Unassembled WGS sequence"/>
</dbReference>
<feature type="compositionally biased region" description="Polar residues" evidence="1">
    <location>
        <begin position="307"/>
        <end position="329"/>
    </location>
</feature>
<evidence type="ECO:0000313" key="3">
    <source>
        <dbReference type="Proteomes" id="UP000754883"/>
    </source>
</evidence>